<dbReference type="PANTHER" id="PTHR13939:SF0">
    <property type="entry name" value="NMN AMIDOHYDROLASE-LIKE PROTEIN YFAY"/>
    <property type="match status" value="1"/>
</dbReference>
<evidence type="ECO:0000259" key="1">
    <source>
        <dbReference type="SMART" id="SM00852"/>
    </source>
</evidence>
<dbReference type="Proteomes" id="UP000243207">
    <property type="component" value="Chromosome I"/>
</dbReference>
<evidence type="ECO:0000313" key="2">
    <source>
        <dbReference type="EMBL" id="SDS10406.1"/>
    </source>
</evidence>
<dbReference type="PANTHER" id="PTHR13939">
    <property type="entry name" value="NICOTINAMIDE-NUCLEOTIDE AMIDOHYDROLASE PNCC"/>
    <property type="match status" value="1"/>
</dbReference>
<dbReference type="Gene3D" id="3.40.980.10">
    <property type="entry name" value="MoaB/Mog-like domain"/>
    <property type="match status" value="1"/>
</dbReference>
<dbReference type="SMART" id="SM00852">
    <property type="entry name" value="MoCF_biosynth"/>
    <property type="match status" value="1"/>
</dbReference>
<dbReference type="RefSeq" id="WP_093392037.1">
    <property type="nucleotide sequence ID" value="NZ_LT629736.1"/>
</dbReference>
<evidence type="ECO:0000313" key="3">
    <source>
        <dbReference type="Proteomes" id="UP000243207"/>
    </source>
</evidence>
<gene>
    <name evidence="2" type="ORF">SAMN05216421_0912</name>
</gene>
<dbReference type="SUPFAM" id="SSF53218">
    <property type="entry name" value="Molybdenum cofactor biosynthesis proteins"/>
    <property type="match status" value="1"/>
</dbReference>
<dbReference type="CDD" id="cd00885">
    <property type="entry name" value="cinA"/>
    <property type="match status" value="1"/>
</dbReference>
<protein>
    <submittedName>
        <fullName evidence="2">Predicted nucleotide-utilizing enzyme</fullName>
    </submittedName>
</protein>
<dbReference type="InterPro" id="IPR036425">
    <property type="entry name" value="MoaB/Mog-like_dom_sf"/>
</dbReference>
<sequence length="246" mass="27325">MTDIHPSRFGLLLIGDEILNGRKQDAHLPAMIPRFAQRGLDISWVRMVTDDATLITETLSQTFAGPDIVFSFGGIGATPDDLTRQCAAAALGVDIVLHPEAEKEIRAQLGDRLNANHLRMGEFPVGSRIIPNPINRIPGFSLGRHHFLPGFPDMAWPMVEWVLDRDYADIQAPGRQVSQTLHLADTSEGPLIPLMETLLREFPDLRLACLPNAQGRHEVELSLRGEPDRVVQGMNRFRDMLRSVGS</sequence>
<dbReference type="STRING" id="487184.SAMN05216421_0912"/>
<dbReference type="InterPro" id="IPR050101">
    <property type="entry name" value="CinA"/>
</dbReference>
<accession>A0A1H1PGP2</accession>
<name>A0A1H1PGP2_9GAMM</name>
<dbReference type="OrthoDB" id="9801454at2"/>
<dbReference type="InterPro" id="IPR001453">
    <property type="entry name" value="MoaB/Mog_dom"/>
</dbReference>
<dbReference type="EMBL" id="LT629736">
    <property type="protein sequence ID" value="SDS10406.1"/>
    <property type="molecule type" value="Genomic_DNA"/>
</dbReference>
<dbReference type="AlphaFoldDB" id="A0A1H1PGP2"/>
<dbReference type="Pfam" id="PF00994">
    <property type="entry name" value="MoCF_biosynth"/>
    <property type="match status" value="1"/>
</dbReference>
<feature type="domain" description="MoaB/Mog" evidence="1">
    <location>
        <begin position="10"/>
        <end position="170"/>
    </location>
</feature>
<reference evidence="3" key="1">
    <citation type="submission" date="2016-10" db="EMBL/GenBank/DDBJ databases">
        <authorList>
            <person name="Varghese N."/>
            <person name="Submissions S."/>
        </authorList>
    </citation>
    <scope>NUCLEOTIDE SEQUENCE [LARGE SCALE GENOMIC DNA]</scope>
    <source>
        <strain evidence="3">NRRL B-51270</strain>
    </source>
</reference>
<organism evidence="2 3">
    <name type="scientific">Halopseudomonas xinjiangensis</name>
    <dbReference type="NCBI Taxonomy" id="487184"/>
    <lineage>
        <taxon>Bacteria</taxon>
        <taxon>Pseudomonadati</taxon>
        <taxon>Pseudomonadota</taxon>
        <taxon>Gammaproteobacteria</taxon>
        <taxon>Pseudomonadales</taxon>
        <taxon>Pseudomonadaceae</taxon>
        <taxon>Halopseudomonas</taxon>
    </lineage>
</organism>
<proteinExistence type="predicted"/>
<keyword evidence="3" id="KW-1185">Reference proteome</keyword>